<feature type="domain" description="C2H2-type" evidence="9">
    <location>
        <begin position="225"/>
        <end position="252"/>
    </location>
</feature>
<gene>
    <name evidence="10" type="ORF">QYM36_017535</name>
</gene>
<dbReference type="SUPFAM" id="SSF57667">
    <property type="entry name" value="beta-beta-alpha zinc fingers"/>
    <property type="match status" value="2"/>
</dbReference>
<dbReference type="GO" id="GO:0008270">
    <property type="term" value="F:zinc ion binding"/>
    <property type="evidence" value="ECO:0007669"/>
    <property type="project" value="UniProtKB-KW"/>
</dbReference>
<dbReference type="InterPro" id="IPR036236">
    <property type="entry name" value="Znf_C2H2_sf"/>
</dbReference>
<evidence type="ECO:0000256" key="6">
    <source>
        <dbReference type="ARBA" id="ARBA00023242"/>
    </source>
</evidence>
<protein>
    <recommendedName>
        <fullName evidence="9">C2H2-type domain-containing protein</fullName>
    </recommendedName>
</protein>
<dbReference type="Gene3D" id="3.30.160.60">
    <property type="entry name" value="Classic Zinc Finger"/>
    <property type="match status" value="3"/>
</dbReference>
<dbReference type="FunFam" id="3.30.160.60:FF:001732">
    <property type="entry name" value="Zgc:162936"/>
    <property type="match status" value="1"/>
</dbReference>
<dbReference type="PROSITE" id="PS50157">
    <property type="entry name" value="ZINC_FINGER_C2H2_2"/>
    <property type="match status" value="4"/>
</dbReference>
<dbReference type="PANTHER" id="PTHR24376:SF235">
    <property type="entry name" value="C2H2-TYPE DOMAIN-CONTAINING PROTEIN"/>
    <property type="match status" value="1"/>
</dbReference>
<feature type="non-terminal residue" evidence="10">
    <location>
        <position position="1"/>
    </location>
</feature>
<dbReference type="GO" id="GO:0005634">
    <property type="term" value="C:nucleus"/>
    <property type="evidence" value="ECO:0007669"/>
    <property type="project" value="UniProtKB-SubCell"/>
</dbReference>
<feature type="domain" description="C2H2-type" evidence="9">
    <location>
        <begin position="253"/>
        <end position="275"/>
    </location>
</feature>
<evidence type="ECO:0000256" key="3">
    <source>
        <dbReference type="ARBA" id="ARBA00022737"/>
    </source>
</evidence>
<accession>A0AA88KS65</accession>
<reference evidence="10" key="1">
    <citation type="submission" date="2023-07" db="EMBL/GenBank/DDBJ databases">
        <title>Chromosome-level genome assembly of Artemia franciscana.</title>
        <authorList>
            <person name="Jo E."/>
        </authorList>
    </citation>
    <scope>NUCLEOTIDE SEQUENCE</scope>
    <source>
        <tissue evidence="10">Whole body</tissue>
    </source>
</reference>
<evidence type="ECO:0000256" key="2">
    <source>
        <dbReference type="ARBA" id="ARBA00022723"/>
    </source>
</evidence>
<keyword evidence="4 7" id="KW-0863">Zinc-finger</keyword>
<dbReference type="Pfam" id="PF00096">
    <property type="entry name" value="zf-C2H2"/>
    <property type="match status" value="1"/>
</dbReference>
<evidence type="ECO:0000313" key="11">
    <source>
        <dbReference type="Proteomes" id="UP001187531"/>
    </source>
</evidence>
<feature type="compositionally biased region" description="Polar residues" evidence="8">
    <location>
        <begin position="84"/>
        <end position="101"/>
    </location>
</feature>
<keyword evidence="3" id="KW-0677">Repeat</keyword>
<keyword evidence="5" id="KW-0862">Zinc</keyword>
<feature type="domain" description="C2H2-type" evidence="9">
    <location>
        <begin position="327"/>
        <end position="351"/>
    </location>
</feature>
<evidence type="ECO:0000256" key="1">
    <source>
        <dbReference type="ARBA" id="ARBA00004123"/>
    </source>
</evidence>
<dbReference type="EMBL" id="JAVRJZ010000030">
    <property type="protein sequence ID" value="KAK2704173.1"/>
    <property type="molecule type" value="Genomic_DNA"/>
</dbReference>
<dbReference type="Proteomes" id="UP001187531">
    <property type="component" value="Unassembled WGS sequence"/>
</dbReference>
<feature type="domain" description="C2H2-type" evidence="9">
    <location>
        <begin position="299"/>
        <end position="326"/>
    </location>
</feature>
<evidence type="ECO:0000313" key="10">
    <source>
        <dbReference type="EMBL" id="KAK2704173.1"/>
    </source>
</evidence>
<dbReference type="GO" id="GO:0005694">
    <property type="term" value="C:chromosome"/>
    <property type="evidence" value="ECO:0007669"/>
    <property type="project" value="UniProtKB-ARBA"/>
</dbReference>
<dbReference type="PROSITE" id="PS00028">
    <property type="entry name" value="ZINC_FINGER_C2H2_1"/>
    <property type="match status" value="4"/>
</dbReference>
<dbReference type="GO" id="GO:0001228">
    <property type="term" value="F:DNA-binding transcription activator activity, RNA polymerase II-specific"/>
    <property type="evidence" value="ECO:0007669"/>
    <property type="project" value="TreeGrafter"/>
</dbReference>
<keyword evidence="2" id="KW-0479">Metal-binding</keyword>
<dbReference type="AlphaFoldDB" id="A0AA88KS65"/>
<feature type="region of interest" description="Disordered" evidence="8">
    <location>
        <begin position="84"/>
        <end position="122"/>
    </location>
</feature>
<dbReference type="InterPro" id="IPR013087">
    <property type="entry name" value="Znf_C2H2_type"/>
</dbReference>
<keyword evidence="6" id="KW-0539">Nucleus</keyword>
<evidence type="ECO:0000259" key="9">
    <source>
        <dbReference type="PROSITE" id="PS50157"/>
    </source>
</evidence>
<keyword evidence="11" id="KW-1185">Reference proteome</keyword>
<evidence type="ECO:0000256" key="5">
    <source>
        <dbReference type="ARBA" id="ARBA00022833"/>
    </source>
</evidence>
<name>A0AA88KS65_ARTSF</name>
<evidence type="ECO:0000256" key="4">
    <source>
        <dbReference type="ARBA" id="ARBA00022771"/>
    </source>
</evidence>
<comment type="caution">
    <text evidence="10">The sequence shown here is derived from an EMBL/GenBank/DDBJ whole genome shotgun (WGS) entry which is preliminary data.</text>
</comment>
<organism evidence="10 11">
    <name type="scientific">Artemia franciscana</name>
    <name type="common">Brine shrimp</name>
    <name type="synonym">Artemia sanfranciscana</name>
    <dbReference type="NCBI Taxonomy" id="6661"/>
    <lineage>
        <taxon>Eukaryota</taxon>
        <taxon>Metazoa</taxon>
        <taxon>Ecdysozoa</taxon>
        <taxon>Arthropoda</taxon>
        <taxon>Crustacea</taxon>
        <taxon>Branchiopoda</taxon>
        <taxon>Anostraca</taxon>
        <taxon>Artemiidae</taxon>
        <taxon>Artemia</taxon>
    </lineage>
</organism>
<proteinExistence type="predicted"/>
<feature type="compositionally biased region" description="Basic residues" evidence="8">
    <location>
        <begin position="108"/>
        <end position="120"/>
    </location>
</feature>
<dbReference type="PANTHER" id="PTHR24376">
    <property type="entry name" value="ZINC FINGER PROTEIN"/>
    <property type="match status" value="1"/>
</dbReference>
<dbReference type="SMART" id="SM00355">
    <property type="entry name" value="ZnF_C2H2"/>
    <property type="match status" value="6"/>
</dbReference>
<dbReference type="GO" id="GO:0000978">
    <property type="term" value="F:RNA polymerase II cis-regulatory region sequence-specific DNA binding"/>
    <property type="evidence" value="ECO:0007669"/>
    <property type="project" value="TreeGrafter"/>
</dbReference>
<evidence type="ECO:0000256" key="7">
    <source>
        <dbReference type="PROSITE-ProRule" id="PRU00042"/>
    </source>
</evidence>
<comment type="subcellular location">
    <subcellularLocation>
        <location evidence="1">Nucleus</location>
    </subcellularLocation>
</comment>
<sequence length="402" mass="44957">METEDFRDCFICGTCKKQFSLLTEFLKHKGKCGRGSKCDDPLNLSKGKDVKDPVCKRPKNENGLLKVAQIDKPVIHDVVASPNPSRSVALQTPFSHPSSNARPLKPTTKPKKPKSSRRNCLRPILPKGSCSMVETIVQDTKTASCHLIGIRSNSSDPHDRIINVGRNLINFSSHSIDDCGDVSPLLLEINGSVPEVFDCASSASDSHSQGSKSIESNKVKNSSRAVCGYCGLKFLRLGHLENHLRVHTGEKPYQCIICGRCFPYKSSLLKHPESHKEWPATIRTCLLNNPSRNSSDITFSCLVCGEVFTKYRDYRSHLSIHKEEKVFLCQNLDCGLEFKSLRDLKDHLDVHPIKEYDCSFCRGSFATLEEIARHQQTKKEGCCNNASESVTLMQDFKNDKNN</sequence>
<evidence type="ECO:0000256" key="8">
    <source>
        <dbReference type="SAM" id="MobiDB-lite"/>
    </source>
</evidence>